<evidence type="ECO:0000313" key="5">
    <source>
        <dbReference type="Proteomes" id="UP000323000"/>
    </source>
</evidence>
<dbReference type="EMBL" id="VAHF01000002">
    <property type="protein sequence ID" value="TXG68170.1"/>
    <property type="molecule type" value="Genomic_DNA"/>
</dbReference>
<dbReference type="Pfam" id="PF00179">
    <property type="entry name" value="UQ_con"/>
    <property type="match status" value="1"/>
</dbReference>
<keyword evidence="2" id="KW-1133">Transmembrane helix</keyword>
<sequence length="282" mass="32164">MAEKACVKRLQKEYRALCKEPVSHVVARPSPSNILEWRMRDHCYSLDMFNTYSTFGLLTSRLCLGGKSRDTFCRLGGYYYGKIKFPPEYPYKPPGITMITPNGRFMTQKKICLSMSDFHPESWNPMWSVSSILTGLLSFMMDNSPTTGSVNTSAAEKQRLAKTSLAFNCKKSPVFVLLSEPSIVIRKFCIPAFRKLFPEYVEKYNQQQLPEQQVSEQQSTESQKEENSGSKMEKLGNLGEDMKKVETVDEVKRNGKQAFPTWMMLLLVSIFGIVMALPLLQL</sequence>
<evidence type="ECO:0000256" key="2">
    <source>
        <dbReference type="SAM" id="Phobius"/>
    </source>
</evidence>
<dbReference type="SMART" id="SM00212">
    <property type="entry name" value="UBCc"/>
    <property type="match status" value="1"/>
</dbReference>
<organism evidence="4 5">
    <name type="scientific">Acer yangbiense</name>
    <dbReference type="NCBI Taxonomy" id="1000413"/>
    <lineage>
        <taxon>Eukaryota</taxon>
        <taxon>Viridiplantae</taxon>
        <taxon>Streptophyta</taxon>
        <taxon>Embryophyta</taxon>
        <taxon>Tracheophyta</taxon>
        <taxon>Spermatophyta</taxon>
        <taxon>Magnoliopsida</taxon>
        <taxon>eudicotyledons</taxon>
        <taxon>Gunneridae</taxon>
        <taxon>Pentapetalae</taxon>
        <taxon>rosids</taxon>
        <taxon>malvids</taxon>
        <taxon>Sapindales</taxon>
        <taxon>Sapindaceae</taxon>
        <taxon>Hippocastanoideae</taxon>
        <taxon>Acereae</taxon>
        <taxon>Acer</taxon>
    </lineage>
</organism>
<feature type="compositionally biased region" description="Low complexity" evidence="1">
    <location>
        <begin position="208"/>
        <end position="221"/>
    </location>
</feature>
<keyword evidence="2" id="KW-0472">Membrane</keyword>
<evidence type="ECO:0000256" key="1">
    <source>
        <dbReference type="SAM" id="MobiDB-lite"/>
    </source>
</evidence>
<dbReference type="PANTHER" id="PTHR24067">
    <property type="entry name" value="UBIQUITIN-CONJUGATING ENZYME E2"/>
    <property type="match status" value="1"/>
</dbReference>
<dbReference type="Gene3D" id="3.10.110.10">
    <property type="entry name" value="Ubiquitin Conjugating Enzyme"/>
    <property type="match status" value="1"/>
</dbReference>
<dbReference type="PROSITE" id="PS50127">
    <property type="entry name" value="UBC_2"/>
    <property type="match status" value="1"/>
</dbReference>
<protein>
    <recommendedName>
        <fullName evidence="3">UBC core domain-containing protein</fullName>
    </recommendedName>
</protein>
<dbReference type="InterPro" id="IPR016135">
    <property type="entry name" value="UBQ-conjugating_enzyme/RWD"/>
</dbReference>
<dbReference type="Proteomes" id="UP000323000">
    <property type="component" value="Chromosome 2"/>
</dbReference>
<feature type="region of interest" description="Disordered" evidence="1">
    <location>
        <begin position="208"/>
        <end position="236"/>
    </location>
</feature>
<dbReference type="OrthoDB" id="1158011at2759"/>
<name>A0A5C7IFU3_9ROSI</name>
<dbReference type="InterPro" id="IPR000608">
    <property type="entry name" value="UBC"/>
</dbReference>
<dbReference type="InterPro" id="IPR050113">
    <property type="entry name" value="Ub_conjugating_enzyme"/>
</dbReference>
<evidence type="ECO:0000259" key="3">
    <source>
        <dbReference type="PROSITE" id="PS50127"/>
    </source>
</evidence>
<accession>A0A5C7IFU3</accession>
<evidence type="ECO:0000313" key="4">
    <source>
        <dbReference type="EMBL" id="TXG68170.1"/>
    </source>
</evidence>
<keyword evidence="5" id="KW-1185">Reference proteome</keyword>
<proteinExistence type="predicted"/>
<feature type="domain" description="UBC core" evidence="3">
    <location>
        <begin position="5"/>
        <end position="180"/>
    </location>
</feature>
<gene>
    <name evidence="4" type="ORF">EZV62_003105</name>
</gene>
<dbReference type="SUPFAM" id="SSF54495">
    <property type="entry name" value="UBC-like"/>
    <property type="match status" value="1"/>
</dbReference>
<keyword evidence="2" id="KW-0812">Transmembrane</keyword>
<dbReference type="AlphaFoldDB" id="A0A5C7IFU3"/>
<reference evidence="5" key="1">
    <citation type="journal article" date="2019" name="Gigascience">
        <title>De novo genome assembly of the endangered Acer yangbiense, a plant species with extremely small populations endemic to Yunnan Province, China.</title>
        <authorList>
            <person name="Yang J."/>
            <person name="Wariss H.M."/>
            <person name="Tao L."/>
            <person name="Zhang R."/>
            <person name="Yun Q."/>
            <person name="Hollingsworth P."/>
            <person name="Dao Z."/>
            <person name="Luo G."/>
            <person name="Guo H."/>
            <person name="Ma Y."/>
            <person name="Sun W."/>
        </authorList>
    </citation>
    <scope>NUCLEOTIDE SEQUENCE [LARGE SCALE GENOMIC DNA]</scope>
    <source>
        <strain evidence="5">cv. Malutang</strain>
    </source>
</reference>
<feature type="compositionally biased region" description="Basic and acidic residues" evidence="1">
    <location>
        <begin position="222"/>
        <end position="236"/>
    </location>
</feature>
<dbReference type="CDD" id="cd23799">
    <property type="entry name" value="UBCc_UBE2J"/>
    <property type="match status" value="1"/>
</dbReference>
<feature type="transmembrane region" description="Helical" evidence="2">
    <location>
        <begin position="262"/>
        <end position="280"/>
    </location>
</feature>
<comment type="caution">
    <text evidence="4">The sequence shown here is derived from an EMBL/GenBank/DDBJ whole genome shotgun (WGS) entry which is preliminary data.</text>
</comment>